<dbReference type="GO" id="GO:0030036">
    <property type="term" value="P:actin cytoskeleton organization"/>
    <property type="evidence" value="ECO:0007669"/>
    <property type="project" value="UniProtKB-ARBA"/>
</dbReference>
<dbReference type="SMART" id="SM00252">
    <property type="entry name" value="SH2"/>
    <property type="match status" value="1"/>
</dbReference>
<dbReference type="FunFam" id="1.10.510.10:FF:001512">
    <property type="entry name" value="Receptor tyrosine-protein kinase erbB-2"/>
    <property type="match status" value="1"/>
</dbReference>
<dbReference type="SUPFAM" id="SSF50044">
    <property type="entry name" value="SH3-domain"/>
    <property type="match status" value="1"/>
</dbReference>
<keyword evidence="4 12" id="KW-0547">Nucleotide-binding</keyword>
<dbReference type="GO" id="GO:0004714">
    <property type="term" value="F:transmembrane receptor protein tyrosine kinase activity"/>
    <property type="evidence" value="ECO:0007669"/>
    <property type="project" value="UniProtKB-EC"/>
</dbReference>
<evidence type="ECO:0000256" key="8">
    <source>
        <dbReference type="ARBA" id="ARBA00023136"/>
    </source>
</evidence>
<dbReference type="InterPro" id="IPR017441">
    <property type="entry name" value="Protein_kinase_ATP_BS"/>
</dbReference>
<dbReference type="InterPro" id="IPR000980">
    <property type="entry name" value="SH2"/>
</dbReference>
<keyword evidence="19" id="KW-1185">Reference proteome</keyword>
<dbReference type="OrthoDB" id="28230at2759"/>
<evidence type="ECO:0000256" key="4">
    <source>
        <dbReference type="ARBA" id="ARBA00022741"/>
    </source>
</evidence>
<dbReference type="SUPFAM" id="SSF56112">
    <property type="entry name" value="Protein kinase-like (PK-like)"/>
    <property type="match status" value="2"/>
</dbReference>
<dbReference type="PROSITE" id="PS00107">
    <property type="entry name" value="PROTEIN_KINASE_ATP"/>
    <property type="match status" value="1"/>
</dbReference>
<keyword evidence="5 13" id="KW-0418">Kinase</keyword>
<name>A0A9N9MJS9_9CUCU</name>
<evidence type="ECO:0000256" key="13">
    <source>
        <dbReference type="RuleBase" id="RU362096"/>
    </source>
</evidence>
<evidence type="ECO:0000256" key="10">
    <source>
        <dbReference type="ARBA" id="ARBA00051243"/>
    </source>
</evidence>
<dbReference type="InterPro" id="IPR008266">
    <property type="entry name" value="Tyr_kinase_AS"/>
</dbReference>
<evidence type="ECO:0000256" key="9">
    <source>
        <dbReference type="ARBA" id="ARBA00023137"/>
    </source>
</evidence>
<evidence type="ECO:0000256" key="11">
    <source>
        <dbReference type="ARBA" id="ARBA00051245"/>
    </source>
</evidence>
<keyword evidence="3 13" id="KW-0808">Transferase</keyword>
<dbReference type="GO" id="GO:0007424">
    <property type="term" value="P:open tracheal system development"/>
    <property type="evidence" value="ECO:0007669"/>
    <property type="project" value="UniProtKB-ARBA"/>
</dbReference>
<dbReference type="Pfam" id="PF00018">
    <property type="entry name" value="SH3_1"/>
    <property type="match status" value="1"/>
</dbReference>
<dbReference type="InterPro" id="IPR036860">
    <property type="entry name" value="SH2_dom_sf"/>
</dbReference>
<dbReference type="InterPro" id="IPR001245">
    <property type="entry name" value="Ser-Thr/Tyr_kinase_cat_dom"/>
</dbReference>
<feature type="region of interest" description="Disordered" evidence="14">
    <location>
        <begin position="1"/>
        <end position="39"/>
    </location>
</feature>
<dbReference type="Pfam" id="PF00069">
    <property type="entry name" value="Pkinase"/>
    <property type="match status" value="1"/>
</dbReference>
<dbReference type="PRINTS" id="PR00109">
    <property type="entry name" value="TYRKINASE"/>
</dbReference>
<feature type="binding site" evidence="12">
    <location>
        <position position="267"/>
    </location>
    <ligand>
        <name>ATP</name>
        <dbReference type="ChEBI" id="CHEBI:30616"/>
    </ligand>
</feature>
<evidence type="ECO:0000259" key="17">
    <source>
        <dbReference type="SMART" id="SM00326"/>
    </source>
</evidence>
<organism evidence="18 19">
    <name type="scientific">Ceutorhynchus assimilis</name>
    <name type="common">cabbage seed weevil</name>
    <dbReference type="NCBI Taxonomy" id="467358"/>
    <lineage>
        <taxon>Eukaryota</taxon>
        <taxon>Metazoa</taxon>
        <taxon>Ecdysozoa</taxon>
        <taxon>Arthropoda</taxon>
        <taxon>Hexapoda</taxon>
        <taxon>Insecta</taxon>
        <taxon>Pterygota</taxon>
        <taxon>Neoptera</taxon>
        <taxon>Endopterygota</taxon>
        <taxon>Coleoptera</taxon>
        <taxon>Polyphaga</taxon>
        <taxon>Cucujiformia</taxon>
        <taxon>Curculionidae</taxon>
        <taxon>Ceutorhynchinae</taxon>
        <taxon>Ceutorhynchus</taxon>
    </lineage>
</organism>
<dbReference type="Pfam" id="PF07714">
    <property type="entry name" value="PK_Tyr_Ser-Thr"/>
    <property type="match status" value="1"/>
</dbReference>
<feature type="domain" description="SH2" evidence="16">
    <location>
        <begin position="109"/>
        <end position="204"/>
    </location>
</feature>
<dbReference type="Gene3D" id="1.10.510.10">
    <property type="entry name" value="Transferase(Phosphotransferase) domain 1"/>
    <property type="match status" value="2"/>
</dbReference>
<evidence type="ECO:0000256" key="7">
    <source>
        <dbReference type="ARBA" id="ARBA00022999"/>
    </source>
</evidence>
<dbReference type="GO" id="GO:0005524">
    <property type="term" value="F:ATP binding"/>
    <property type="evidence" value="ECO:0007669"/>
    <property type="project" value="UniProtKB-UniRule"/>
</dbReference>
<comment type="catalytic activity">
    <reaction evidence="10">
        <text>L-tyrosyl-[protein] + ATP = O-phospho-L-tyrosyl-[protein] + ADP + H(+)</text>
        <dbReference type="Rhea" id="RHEA:10596"/>
        <dbReference type="Rhea" id="RHEA-COMP:10136"/>
        <dbReference type="Rhea" id="RHEA-COMP:20101"/>
        <dbReference type="ChEBI" id="CHEBI:15378"/>
        <dbReference type="ChEBI" id="CHEBI:30616"/>
        <dbReference type="ChEBI" id="CHEBI:46858"/>
        <dbReference type="ChEBI" id="CHEBI:61978"/>
        <dbReference type="ChEBI" id="CHEBI:456216"/>
        <dbReference type="EC" id="2.7.10.1"/>
    </reaction>
</comment>
<evidence type="ECO:0000256" key="1">
    <source>
        <dbReference type="ARBA" id="ARBA00004308"/>
    </source>
</evidence>
<keyword evidence="7" id="KW-0727">SH2 domain</keyword>
<dbReference type="SMART" id="SM00326">
    <property type="entry name" value="SH3"/>
    <property type="match status" value="1"/>
</dbReference>
<keyword evidence="6 12" id="KW-0067">ATP-binding</keyword>
<dbReference type="InterPro" id="IPR011009">
    <property type="entry name" value="Kinase-like_dom_sf"/>
</dbReference>
<evidence type="ECO:0000313" key="18">
    <source>
        <dbReference type="EMBL" id="CAG9763749.1"/>
    </source>
</evidence>
<evidence type="ECO:0000259" key="15">
    <source>
        <dbReference type="SMART" id="SM00219"/>
    </source>
</evidence>
<dbReference type="InterPro" id="IPR001452">
    <property type="entry name" value="SH3_domain"/>
</dbReference>
<evidence type="ECO:0000259" key="16">
    <source>
        <dbReference type="SMART" id="SM00252"/>
    </source>
</evidence>
<evidence type="ECO:0000256" key="2">
    <source>
        <dbReference type="ARBA" id="ARBA00022443"/>
    </source>
</evidence>
<dbReference type="InterPro" id="IPR000719">
    <property type="entry name" value="Prot_kinase_dom"/>
</dbReference>
<dbReference type="PROSITE" id="PS00109">
    <property type="entry name" value="PROTEIN_KINASE_TYR"/>
    <property type="match status" value="1"/>
</dbReference>
<dbReference type="EC" id="2.7.10.2" evidence="13"/>
<keyword evidence="9 13" id="KW-0829">Tyrosine-protein kinase</keyword>
<comment type="subcellular location">
    <subcellularLocation>
        <location evidence="1">Endomembrane system</location>
    </subcellularLocation>
</comment>
<dbReference type="GO" id="GO:0012505">
    <property type="term" value="C:endomembrane system"/>
    <property type="evidence" value="ECO:0007669"/>
    <property type="project" value="UniProtKB-SubCell"/>
</dbReference>
<evidence type="ECO:0000256" key="3">
    <source>
        <dbReference type="ARBA" id="ARBA00022679"/>
    </source>
</evidence>
<dbReference type="Pfam" id="PF00017">
    <property type="entry name" value="SH2"/>
    <property type="match status" value="1"/>
</dbReference>
<feature type="domain" description="SH3" evidence="17">
    <location>
        <begin position="47"/>
        <end position="104"/>
    </location>
</feature>
<dbReference type="GO" id="GO:0050793">
    <property type="term" value="P:regulation of developmental process"/>
    <property type="evidence" value="ECO:0007669"/>
    <property type="project" value="UniProtKB-ARBA"/>
</dbReference>
<dbReference type="GO" id="GO:0051130">
    <property type="term" value="P:positive regulation of cellular component organization"/>
    <property type="evidence" value="ECO:0007669"/>
    <property type="project" value="UniProtKB-ARBA"/>
</dbReference>
<evidence type="ECO:0000256" key="14">
    <source>
        <dbReference type="SAM" id="MobiDB-lite"/>
    </source>
</evidence>
<proteinExistence type="inferred from homology"/>
<protein>
    <recommendedName>
        <fullName evidence="13">Tyrosine-protein kinase</fullName>
        <ecNumber evidence="13">2.7.10.2</ecNumber>
    </recommendedName>
</protein>
<reference evidence="18" key="1">
    <citation type="submission" date="2022-01" db="EMBL/GenBank/DDBJ databases">
        <authorList>
            <person name="King R."/>
        </authorList>
    </citation>
    <scope>NUCLEOTIDE SEQUENCE</scope>
</reference>
<evidence type="ECO:0000313" key="19">
    <source>
        <dbReference type="Proteomes" id="UP001152799"/>
    </source>
</evidence>
<dbReference type="GO" id="GO:0004715">
    <property type="term" value="F:non-membrane spanning protein tyrosine kinase activity"/>
    <property type="evidence" value="ECO:0007669"/>
    <property type="project" value="UniProtKB-EC"/>
</dbReference>
<dbReference type="AlphaFoldDB" id="A0A9N9MJS9"/>
<dbReference type="FunFam" id="3.30.200.20:FF:000053">
    <property type="entry name" value="Tyrosine-protein kinase"/>
    <property type="match status" value="1"/>
</dbReference>
<dbReference type="Gene3D" id="3.30.505.10">
    <property type="entry name" value="SH2 domain"/>
    <property type="match status" value="1"/>
</dbReference>
<evidence type="ECO:0000256" key="12">
    <source>
        <dbReference type="PROSITE-ProRule" id="PRU10141"/>
    </source>
</evidence>
<dbReference type="InterPro" id="IPR050198">
    <property type="entry name" value="Non-receptor_tyrosine_kinases"/>
</dbReference>
<keyword evidence="8" id="KW-0472">Membrane</keyword>
<dbReference type="GO" id="GO:0030182">
    <property type="term" value="P:neuron differentiation"/>
    <property type="evidence" value="ECO:0007669"/>
    <property type="project" value="UniProtKB-ARBA"/>
</dbReference>
<dbReference type="SUPFAM" id="SSF55550">
    <property type="entry name" value="SH2 domain"/>
    <property type="match status" value="1"/>
</dbReference>
<dbReference type="PRINTS" id="PR00401">
    <property type="entry name" value="SH2DOMAIN"/>
</dbReference>
<gene>
    <name evidence="18" type="ORF">CEUTPL_LOCUS4407</name>
</gene>
<dbReference type="EMBL" id="OU892290">
    <property type="protein sequence ID" value="CAG9763749.1"/>
    <property type="molecule type" value="Genomic_DNA"/>
</dbReference>
<dbReference type="SMART" id="SM00219">
    <property type="entry name" value="TyrKc"/>
    <property type="match status" value="1"/>
</dbReference>
<feature type="domain" description="Tyrosine-protein kinase catalytic" evidence="15">
    <location>
        <begin position="239"/>
        <end position="564"/>
    </location>
</feature>
<dbReference type="Gene3D" id="3.30.200.20">
    <property type="entry name" value="Phosphorylase Kinase, domain 1"/>
    <property type="match status" value="1"/>
</dbReference>
<comment type="catalytic activity">
    <reaction evidence="11 13">
        <text>L-tyrosyl-[protein] + ATP = O-phospho-L-tyrosyl-[protein] + ADP + H(+)</text>
        <dbReference type="Rhea" id="RHEA:10596"/>
        <dbReference type="Rhea" id="RHEA-COMP:10136"/>
        <dbReference type="Rhea" id="RHEA-COMP:20101"/>
        <dbReference type="ChEBI" id="CHEBI:15378"/>
        <dbReference type="ChEBI" id="CHEBI:30616"/>
        <dbReference type="ChEBI" id="CHEBI:46858"/>
        <dbReference type="ChEBI" id="CHEBI:61978"/>
        <dbReference type="ChEBI" id="CHEBI:456216"/>
        <dbReference type="EC" id="2.7.10.2"/>
    </reaction>
</comment>
<dbReference type="InterPro" id="IPR036028">
    <property type="entry name" value="SH3-like_dom_sf"/>
</dbReference>
<dbReference type="PANTHER" id="PTHR24418">
    <property type="entry name" value="TYROSINE-PROTEIN KINASE"/>
    <property type="match status" value="1"/>
</dbReference>
<dbReference type="GO" id="GO:0002009">
    <property type="term" value="P:morphogenesis of an epithelium"/>
    <property type="evidence" value="ECO:0007669"/>
    <property type="project" value="UniProtKB-ARBA"/>
</dbReference>
<dbReference type="CDD" id="cd11845">
    <property type="entry name" value="SH3_Src_like"/>
    <property type="match status" value="1"/>
</dbReference>
<dbReference type="GO" id="GO:0007435">
    <property type="term" value="P:salivary gland morphogenesis"/>
    <property type="evidence" value="ECO:0007669"/>
    <property type="project" value="UniProtKB-ARBA"/>
</dbReference>
<keyword evidence="2" id="KW-0728">SH3 domain</keyword>
<sequence>MGNKCCSCDSSRKRKSGSSSYTQQTPPHLDINPSAVGQHPQNLTTRKIVVALYNYEARDSQDISFYKGDRMEVQNNSDPDWLFVQHLNTGRQGYIPGVLVAIELSVESEDWFFENISRIEAEKLLLGDTSQSRGIFLIRTSEHIPDGYALSVKNWDMDNGYSVKHYRIKRMDTGEYFISFHQGRKKAFNSLAELIVAYSEMNLPNLCYTLTKPCRKPEPTMKDLAYGYKDKWEIPRDEIELVKSIGEGNFGEVWYGKCRNRFEVAVKTLRKTDTKSREEFLQEGAIMKKVQHRRLVRLYGICSKGEPIYIITEYMANGSLLDYLKKDQGHTLKFEDLIYIASQVASGMAHLESLNLIHRDLAARNVLVGDNKNIKICDFGLSRIIDDEIYTARGGQFPLKWTAPEALSENTFSTKSDVWSYGILLMELFTNLGARNILLDDYNSIKICDFGLSRFVKTGEVYTAITLDLKFPVKWTAPEALNYPNIFSHKSDVWSYGVFLMELFTFGQIPYEEIPISEVPGLISSGYRMPKPEDLPTEIYKMIEKCWHEQPNKRPPFKDLEYYFESIDVKYSDKSQNSQNLVLIRNGPHCYEDHNLKIK</sequence>
<dbReference type="Gene3D" id="2.30.30.40">
    <property type="entry name" value="SH3 Domains"/>
    <property type="match status" value="1"/>
</dbReference>
<evidence type="ECO:0000256" key="6">
    <source>
        <dbReference type="ARBA" id="ARBA00022840"/>
    </source>
</evidence>
<dbReference type="GO" id="GO:0048468">
    <property type="term" value="P:cell development"/>
    <property type="evidence" value="ECO:0007669"/>
    <property type="project" value="UniProtKB-ARBA"/>
</dbReference>
<accession>A0A9N9MJS9</accession>
<dbReference type="Proteomes" id="UP001152799">
    <property type="component" value="Chromosome 14"/>
</dbReference>
<evidence type="ECO:0000256" key="5">
    <source>
        <dbReference type="ARBA" id="ARBA00022777"/>
    </source>
</evidence>
<dbReference type="InterPro" id="IPR020635">
    <property type="entry name" value="Tyr_kinase_cat_dom"/>
</dbReference>
<comment type="similarity">
    <text evidence="13">Belongs to the protein kinase superfamily. Tyr protein kinase family.</text>
</comment>